<dbReference type="STRING" id="565033.GACE_0833"/>
<dbReference type="RefSeq" id="WP_158413800.1">
    <property type="nucleotide sequence ID" value="NZ_CP009552.1"/>
</dbReference>
<dbReference type="KEGG" id="gac:GACE_0833"/>
<proteinExistence type="predicted"/>
<dbReference type="InterPro" id="IPR020288">
    <property type="entry name" value="Sheath_initiator"/>
</dbReference>
<name>A0A0A7GG36_GEOAI</name>
<reference evidence="1 2" key="1">
    <citation type="journal article" date="2015" name="Appl. Environ. Microbiol.">
        <title>The Geoglobus acetivorans genome: Fe(III) reduction, acetate utilization, autotrophic growth, and degradation of aromatic compounds in a hyperthermophilic archaeon.</title>
        <authorList>
            <person name="Mardanov A.V."/>
            <person name="Slododkina G.B."/>
            <person name="Slobodkin A.I."/>
            <person name="Beletsky A.V."/>
            <person name="Gavrilov S.N."/>
            <person name="Kublanov I.V."/>
            <person name="Bonch-Osmolovskaya E.A."/>
            <person name="Skryabin K.G."/>
            <person name="Ravin N.V."/>
        </authorList>
    </citation>
    <scope>NUCLEOTIDE SEQUENCE [LARGE SCALE GENOMIC DNA]</scope>
    <source>
        <strain evidence="1 2">SBH6</strain>
    </source>
</reference>
<dbReference type="SUPFAM" id="SSF160719">
    <property type="entry name" value="gpW/gp25-like"/>
    <property type="match status" value="1"/>
</dbReference>
<evidence type="ECO:0008006" key="3">
    <source>
        <dbReference type="Google" id="ProtNLM"/>
    </source>
</evidence>
<dbReference type="HOGENOM" id="CLU_2067709_0_0_2"/>
<dbReference type="eggNOG" id="arCOG13278">
    <property type="taxonomic scope" value="Archaea"/>
</dbReference>
<dbReference type="GeneID" id="24797429"/>
<organism evidence="1 2">
    <name type="scientific">Geoglobus acetivorans</name>
    <dbReference type="NCBI Taxonomy" id="565033"/>
    <lineage>
        <taxon>Archaea</taxon>
        <taxon>Methanobacteriati</taxon>
        <taxon>Methanobacteriota</taxon>
        <taxon>Archaeoglobi</taxon>
        <taxon>Archaeoglobales</taxon>
        <taxon>Archaeoglobaceae</taxon>
        <taxon>Geoglobus</taxon>
    </lineage>
</organism>
<dbReference type="AlphaFoldDB" id="A0A0A7GG36"/>
<accession>A0A0A7GG36</accession>
<dbReference type="Pfam" id="PF10934">
    <property type="entry name" value="Sheath_initiator"/>
    <property type="match status" value="1"/>
</dbReference>
<evidence type="ECO:0000313" key="2">
    <source>
        <dbReference type="Proteomes" id="UP000030624"/>
    </source>
</evidence>
<dbReference type="Gene3D" id="3.10.450.40">
    <property type="match status" value="1"/>
</dbReference>
<sequence>MTWDFKFDDNGDIVVNELKQLETVEGADRTKQHIMHILKTVRGSDPFDPDFGVDWLKIKRSGYNRTLIEHEVRKALAGYDEIKSIDGIEISELDSDRKVRIRLYLTLDGSKISAEVVV</sequence>
<gene>
    <name evidence="1" type="ORF">GACE_0833</name>
</gene>
<protein>
    <recommendedName>
        <fullName evidence="3">IraD/Gp25-like domain-containing protein</fullName>
    </recommendedName>
</protein>
<dbReference type="EMBL" id="CP009552">
    <property type="protein sequence ID" value="AIY89882.1"/>
    <property type="molecule type" value="Genomic_DNA"/>
</dbReference>
<evidence type="ECO:0000313" key="1">
    <source>
        <dbReference type="EMBL" id="AIY89882.1"/>
    </source>
</evidence>
<dbReference type="Proteomes" id="UP000030624">
    <property type="component" value="Chromosome"/>
</dbReference>